<proteinExistence type="inferred from homology"/>
<accession>A0ABN0VF29</accession>
<dbReference type="InterPro" id="IPR033199">
    <property type="entry name" value="DDAH-like"/>
</dbReference>
<keyword evidence="4" id="KW-1185">Reference proteome</keyword>
<dbReference type="Pfam" id="PF19420">
    <property type="entry name" value="DDAH_eukar"/>
    <property type="match status" value="1"/>
</dbReference>
<reference evidence="3 4" key="1">
    <citation type="journal article" date="2019" name="Int. J. Syst. Evol. Microbiol.">
        <title>The Global Catalogue of Microorganisms (GCM) 10K type strain sequencing project: providing services to taxonomists for standard genome sequencing and annotation.</title>
        <authorList>
            <consortium name="The Broad Institute Genomics Platform"/>
            <consortium name="The Broad Institute Genome Sequencing Center for Infectious Disease"/>
            <person name="Wu L."/>
            <person name="Ma J."/>
        </authorList>
    </citation>
    <scope>NUCLEOTIDE SEQUENCE [LARGE SCALE GENOMIC DNA]</scope>
    <source>
        <strain evidence="3 4">JCM 4505</strain>
    </source>
</reference>
<dbReference type="PANTHER" id="PTHR12737">
    <property type="entry name" value="DIMETHYLARGININE DIMETHYLAMINOHYDROLASE"/>
    <property type="match status" value="1"/>
</dbReference>
<organism evidence="3 4">
    <name type="scientific">Streptomyces polychromogenes</name>
    <dbReference type="NCBI Taxonomy" id="67342"/>
    <lineage>
        <taxon>Bacteria</taxon>
        <taxon>Bacillati</taxon>
        <taxon>Actinomycetota</taxon>
        <taxon>Actinomycetes</taxon>
        <taxon>Kitasatosporales</taxon>
        <taxon>Streptomycetaceae</taxon>
        <taxon>Streptomyces</taxon>
    </lineage>
</organism>
<dbReference type="PANTHER" id="PTHR12737:SF9">
    <property type="entry name" value="DIMETHYLARGININASE"/>
    <property type="match status" value="1"/>
</dbReference>
<dbReference type="Gene3D" id="3.75.10.10">
    <property type="entry name" value="L-arginine/glycine Amidinotransferase, Chain A"/>
    <property type="match status" value="1"/>
</dbReference>
<sequence>MREATRRHYLMCPPAHFDVRYAINPWMRPDKPVDAELAMAQWERIHDLYVELGHEVERIDPVEGLPDMVFAANGATVVDGKVLVARFRHEERAAEAEAYRAWFAERGYPEVHVPEYVNEGEGDFAPAGRRILAGTGFRSDPAAHEGLKAFFGLHVVVLTLVDPRFYHLDTALCVLDDDTVMYYPAAFSTESLAVLRALYPEAVIASREDAEAFGLNAVSDGLNVVLPETATGLIDELRERGFVPHGVDTSELLKAGGSVKCCTLEIRR</sequence>
<gene>
    <name evidence="3" type="ORF">GCM10010302_37070</name>
</gene>
<evidence type="ECO:0000256" key="2">
    <source>
        <dbReference type="ARBA" id="ARBA00022801"/>
    </source>
</evidence>
<keyword evidence="2" id="KW-0378">Hydrolase</keyword>
<dbReference type="RefSeq" id="WP_344160246.1">
    <property type="nucleotide sequence ID" value="NZ_BAAABV010000017.1"/>
</dbReference>
<comment type="caution">
    <text evidence="3">The sequence shown here is derived from an EMBL/GenBank/DDBJ whole genome shotgun (WGS) entry which is preliminary data.</text>
</comment>
<protein>
    <submittedName>
        <fullName evidence="3">Amidinotransferase</fullName>
    </submittedName>
</protein>
<dbReference type="Proteomes" id="UP001501867">
    <property type="component" value="Unassembled WGS sequence"/>
</dbReference>
<evidence type="ECO:0000313" key="3">
    <source>
        <dbReference type="EMBL" id="GAA0294973.1"/>
    </source>
</evidence>
<dbReference type="SUPFAM" id="SSF55909">
    <property type="entry name" value="Pentein"/>
    <property type="match status" value="1"/>
</dbReference>
<evidence type="ECO:0000256" key="1">
    <source>
        <dbReference type="ARBA" id="ARBA00008532"/>
    </source>
</evidence>
<dbReference type="EMBL" id="BAAABV010000017">
    <property type="protein sequence ID" value="GAA0294973.1"/>
    <property type="molecule type" value="Genomic_DNA"/>
</dbReference>
<name>A0ABN0VF29_9ACTN</name>
<comment type="similarity">
    <text evidence="1">Belongs to the DDAH family.</text>
</comment>
<evidence type="ECO:0000313" key="4">
    <source>
        <dbReference type="Proteomes" id="UP001501867"/>
    </source>
</evidence>
<dbReference type="NCBIfam" id="NF045659">
    <property type="entry name" value="DiMArgaseDdahMtb"/>
    <property type="match status" value="1"/>
</dbReference>